<evidence type="ECO:0000256" key="1">
    <source>
        <dbReference type="ARBA" id="ARBA00022729"/>
    </source>
</evidence>
<evidence type="ECO:0000256" key="6">
    <source>
        <dbReference type="SAM" id="Phobius"/>
    </source>
</evidence>
<keyword evidence="6" id="KW-0812">Transmembrane</keyword>
<feature type="transmembrane region" description="Helical" evidence="6">
    <location>
        <begin position="694"/>
        <end position="715"/>
    </location>
</feature>
<proteinExistence type="predicted"/>
<dbReference type="InterPro" id="IPR013783">
    <property type="entry name" value="Ig-like_fold"/>
</dbReference>
<reference evidence="8 9" key="1">
    <citation type="submission" date="2022-05" db="EMBL/GenBank/DDBJ databases">
        <authorList>
            <consortium name="Genoscope - CEA"/>
            <person name="William W."/>
        </authorList>
    </citation>
    <scope>NUCLEOTIDE SEQUENCE [LARGE SCALE GENOMIC DNA]</scope>
</reference>
<name>A0ABN8MGD6_9CNID</name>
<feature type="transmembrane region" description="Helical" evidence="6">
    <location>
        <begin position="452"/>
        <end position="474"/>
    </location>
</feature>
<sequence>APQVSPARFTGFNRSSTSIGLSWDPIPQEQVAGVLKNFYITYRQLNTADNTTHTLAVPITNLSFELTNLRKYTNYSMQVKGATKFIGIPTEPIIITTDEDIPSLPPQNIKIRNSSSTSIFAHWKPIPKDSVHGILLGIKLAYQSAPRDNSIVFRSRSRRSIEGGWSEFTNITLPPNALSYELTSLKKFTNYSIFILGFTVKGDGNVSQQFVLSTDEDVPSKPPTALVPISRSGDFQMNVSWGPVPDGFVHGVLRGYRLYFKKTRETGRAASSETRVITFGPNEYHATMTLLKNFAMYSLEITAFTIKGEGPRTEIKEGVTCKCPRVFKTNWYPFSPYIKFENGSLEGFMPHILEHAVEHCCSDCKQANGKSASTIDFDSDGKGNLARKSGVDELIHSIDSDTDFNLPVNGYEGQTHYSLYRYVKLAESPGVAFITVMDEDAKKHRHRLQKKLTTRVLLLSAFMMVMAGVVMWILDTRSNRDEFPGSYIQGAYEGFWWAFVTSTTVGYGDKCPRGVVARLFGITWTLSGLVVMAILTGTIATALTGFGVEGPYISLYGTKVAAIANNSDFRLGIRKNAKISTEHSYKTYEEISQALANREVKGALVDLYVLSSHKHLFEDPRFRIVRIYDYKTSYGVVLTGHSMKLEECFTEHIKGDSAEVYESIEENIKILKEPPDSPAEQQSTGLFRATSTKFIIAVTVTSTLLILACVLGIIFEMCHKKTPEDLKQSKDLKNDMSPIVENFLSKMKKIVQDMSKRHRRQQCVVMQAEKDREEQAVALVNQYYDMLSSRDIRQDWFSKSPVKSEIEIQDIKPTVWPFLDTPKTGTPSFMKRRSGFYKPNTRQTLEPIVRVFEESRL</sequence>
<feature type="domain" description="Fibronectin type-III" evidence="7">
    <location>
        <begin position="105"/>
        <end position="217"/>
    </location>
</feature>
<feature type="non-terminal residue" evidence="8">
    <location>
        <position position="1"/>
    </location>
</feature>
<evidence type="ECO:0000313" key="9">
    <source>
        <dbReference type="Proteomes" id="UP001159427"/>
    </source>
</evidence>
<dbReference type="Pfam" id="PF07885">
    <property type="entry name" value="Ion_trans_2"/>
    <property type="match status" value="1"/>
</dbReference>
<evidence type="ECO:0000256" key="5">
    <source>
        <dbReference type="ARBA" id="ARBA00023180"/>
    </source>
</evidence>
<dbReference type="SUPFAM" id="SSF81324">
    <property type="entry name" value="Voltage-gated potassium channels"/>
    <property type="match status" value="1"/>
</dbReference>
<dbReference type="CDD" id="cd00063">
    <property type="entry name" value="FN3"/>
    <property type="match status" value="3"/>
</dbReference>
<accession>A0ABN8MGD6</accession>
<dbReference type="PROSITE" id="PS50853">
    <property type="entry name" value="FN3"/>
    <property type="match status" value="3"/>
</dbReference>
<evidence type="ECO:0000313" key="8">
    <source>
        <dbReference type="EMBL" id="CAH3027557.1"/>
    </source>
</evidence>
<evidence type="ECO:0000256" key="4">
    <source>
        <dbReference type="ARBA" id="ARBA00023170"/>
    </source>
</evidence>
<dbReference type="Gene3D" id="1.10.287.70">
    <property type="match status" value="1"/>
</dbReference>
<dbReference type="SUPFAM" id="SSF49265">
    <property type="entry name" value="Fibronectin type III"/>
    <property type="match status" value="3"/>
</dbReference>
<keyword evidence="1" id="KW-0732">Signal</keyword>
<gene>
    <name evidence="8" type="ORF">PEVE_00031828</name>
</gene>
<keyword evidence="5" id="KW-0325">Glycoprotein</keyword>
<feature type="domain" description="Fibronectin type-III" evidence="7">
    <location>
        <begin position="5"/>
        <end position="100"/>
    </location>
</feature>
<dbReference type="SMART" id="SM00060">
    <property type="entry name" value="FN3"/>
    <property type="match status" value="3"/>
</dbReference>
<feature type="domain" description="Fibronectin type-III" evidence="7">
    <location>
        <begin position="222"/>
        <end position="323"/>
    </location>
</feature>
<dbReference type="Gene3D" id="2.60.40.10">
    <property type="entry name" value="Immunoglobulins"/>
    <property type="match status" value="3"/>
</dbReference>
<dbReference type="Proteomes" id="UP001159427">
    <property type="component" value="Unassembled WGS sequence"/>
</dbReference>
<dbReference type="InterPro" id="IPR003961">
    <property type="entry name" value="FN3_dom"/>
</dbReference>
<keyword evidence="9" id="KW-1185">Reference proteome</keyword>
<organism evidence="8 9">
    <name type="scientific">Porites evermanni</name>
    <dbReference type="NCBI Taxonomy" id="104178"/>
    <lineage>
        <taxon>Eukaryota</taxon>
        <taxon>Metazoa</taxon>
        <taxon>Cnidaria</taxon>
        <taxon>Anthozoa</taxon>
        <taxon>Hexacorallia</taxon>
        <taxon>Scleractinia</taxon>
        <taxon>Fungiina</taxon>
        <taxon>Poritidae</taxon>
        <taxon>Porites</taxon>
    </lineage>
</organism>
<evidence type="ECO:0000259" key="7">
    <source>
        <dbReference type="PROSITE" id="PS50853"/>
    </source>
</evidence>
<dbReference type="PANTHER" id="PTHR23036">
    <property type="entry name" value="CYTOKINE RECEPTOR"/>
    <property type="match status" value="1"/>
</dbReference>
<evidence type="ECO:0000256" key="3">
    <source>
        <dbReference type="ARBA" id="ARBA00023157"/>
    </source>
</evidence>
<keyword evidence="2" id="KW-0677">Repeat</keyword>
<keyword evidence="3" id="KW-1015">Disulfide bond</keyword>
<protein>
    <recommendedName>
        <fullName evidence="7">Fibronectin type-III domain-containing protein</fullName>
    </recommendedName>
</protein>
<keyword evidence="4" id="KW-0675">Receptor</keyword>
<dbReference type="Pfam" id="PF00041">
    <property type="entry name" value="fn3"/>
    <property type="match status" value="2"/>
</dbReference>
<dbReference type="EMBL" id="CALNXI010000459">
    <property type="protein sequence ID" value="CAH3027557.1"/>
    <property type="molecule type" value="Genomic_DNA"/>
</dbReference>
<evidence type="ECO:0000256" key="2">
    <source>
        <dbReference type="ARBA" id="ARBA00022737"/>
    </source>
</evidence>
<dbReference type="InterPro" id="IPR050379">
    <property type="entry name" value="Type-I_Cytokine_Rcpt"/>
</dbReference>
<dbReference type="PANTHER" id="PTHR23036:SF151">
    <property type="entry name" value="FIBRONECTIN TYPE-III DOMAIN-CONTAINING PROTEIN"/>
    <property type="match status" value="1"/>
</dbReference>
<feature type="transmembrane region" description="Helical" evidence="6">
    <location>
        <begin position="522"/>
        <end position="546"/>
    </location>
</feature>
<keyword evidence="6" id="KW-0472">Membrane</keyword>
<comment type="caution">
    <text evidence="8">The sequence shown here is derived from an EMBL/GenBank/DDBJ whole genome shotgun (WGS) entry which is preliminary data.</text>
</comment>
<dbReference type="InterPro" id="IPR036116">
    <property type="entry name" value="FN3_sf"/>
</dbReference>
<keyword evidence="6" id="KW-1133">Transmembrane helix</keyword>
<dbReference type="InterPro" id="IPR013099">
    <property type="entry name" value="K_chnl_dom"/>
</dbReference>